<keyword evidence="1" id="KW-0175">Coiled coil</keyword>
<protein>
    <submittedName>
        <fullName evidence="4">Uncharacterized protein</fullName>
    </submittedName>
</protein>
<gene>
    <name evidence="4" type="ORF">A0H76_460</name>
</gene>
<keyword evidence="2" id="KW-1133">Transmembrane helix</keyword>
<evidence type="ECO:0000256" key="3">
    <source>
        <dbReference type="SAM" id="SignalP"/>
    </source>
</evidence>
<keyword evidence="3" id="KW-0732">Signal</keyword>
<dbReference type="VEuPathDB" id="MicrosporidiaDB:A0H76_460"/>
<organism evidence="4 5">
    <name type="scientific">Hepatospora eriocheir</name>
    <dbReference type="NCBI Taxonomy" id="1081669"/>
    <lineage>
        <taxon>Eukaryota</taxon>
        <taxon>Fungi</taxon>
        <taxon>Fungi incertae sedis</taxon>
        <taxon>Microsporidia</taxon>
        <taxon>Hepatosporidae</taxon>
        <taxon>Hepatospora</taxon>
    </lineage>
</organism>
<dbReference type="VEuPathDB" id="MicrosporidiaDB:HERIO_1073"/>
<evidence type="ECO:0000313" key="4">
    <source>
        <dbReference type="EMBL" id="ORD99649.1"/>
    </source>
</evidence>
<keyword evidence="2" id="KW-0472">Membrane</keyword>
<dbReference type="Proteomes" id="UP000192501">
    <property type="component" value="Unassembled WGS sequence"/>
</dbReference>
<feature type="coiled-coil region" evidence="1">
    <location>
        <begin position="198"/>
        <end position="242"/>
    </location>
</feature>
<feature type="signal peptide" evidence="3">
    <location>
        <begin position="1"/>
        <end position="22"/>
    </location>
</feature>
<evidence type="ECO:0000313" key="5">
    <source>
        <dbReference type="Proteomes" id="UP000192501"/>
    </source>
</evidence>
<reference evidence="4 5" key="1">
    <citation type="journal article" date="2017" name="Environ. Microbiol.">
        <title>Decay of the glycolytic pathway and adaptation to intranuclear parasitism within Enterocytozoonidae microsporidia.</title>
        <authorList>
            <person name="Wiredu Boakye D."/>
            <person name="Jaroenlak P."/>
            <person name="Prachumwat A."/>
            <person name="Williams T.A."/>
            <person name="Bateman K.S."/>
            <person name="Itsathitphaisarn O."/>
            <person name="Sritunyalucksana K."/>
            <person name="Paszkiewicz K.H."/>
            <person name="Moore K.A."/>
            <person name="Stentiford G.D."/>
            <person name="Williams B.A."/>
        </authorList>
    </citation>
    <scope>NUCLEOTIDE SEQUENCE [LARGE SCALE GENOMIC DNA]</scope>
    <source>
        <strain evidence="5">canceri</strain>
    </source>
</reference>
<dbReference type="AlphaFoldDB" id="A0A1X0QIR2"/>
<evidence type="ECO:0000256" key="2">
    <source>
        <dbReference type="SAM" id="Phobius"/>
    </source>
</evidence>
<sequence length="327" mass="37812">MRIFSKIIIVIISLMNIIESSSDDESICILNHSSDVFNDDLKKLLENTQNLLEENQSLLVVLNNLVSTIKNNLESSKNILSSIYKKTNEIKSQLSLFIRKIGNNNNKLLEIVKELFNSLKNNSNNNLKMKIDPNENQLTTITNSLNTINQKYNSFKSSLSNIKDLTKEILEKIEKELDIDINTLNCLKIPIRFKEKEIKGIESKCKEKYDKLVEIENKLKVNEDFQNEMQRINSECEESDLESGTFILTDIKTLFKSSQTEDNNQNESETQIINHRNNQNVETESSNLTMQFLNFKIVLIFIGTILILLTIAFGLKFAYQRKILFKK</sequence>
<dbReference type="EMBL" id="LTAI01000140">
    <property type="protein sequence ID" value="ORD99649.1"/>
    <property type="molecule type" value="Genomic_DNA"/>
</dbReference>
<accession>A0A1X0QIR2</accession>
<comment type="caution">
    <text evidence="4">The sequence shown here is derived from an EMBL/GenBank/DDBJ whole genome shotgun (WGS) entry which is preliminary data.</text>
</comment>
<proteinExistence type="predicted"/>
<keyword evidence="2" id="KW-0812">Transmembrane</keyword>
<name>A0A1X0QIR2_9MICR</name>
<evidence type="ECO:0000256" key="1">
    <source>
        <dbReference type="SAM" id="Coils"/>
    </source>
</evidence>
<feature type="chain" id="PRO_5013389596" evidence="3">
    <location>
        <begin position="23"/>
        <end position="327"/>
    </location>
</feature>
<feature type="transmembrane region" description="Helical" evidence="2">
    <location>
        <begin position="297"/>
        <end position="319"/>
    </location>
</feature>